<keyword evidence="6 8" id="KW-0030">Aminoacyl-tRNA synthetase</keyword>
<evidence type="ECO:0000313" key="12">
    <source>
        <dbReference type="Proteomes" id="UP000515800"/>
    </source>
</evidence>
<evidence type="ECO:0000259" key="10">
    <source>
        <dbReference type="SMART" id="SM00363"/>
    </source>
</evidence>
<dbReference type="CDD" id="cd00805">
    <property type="entry name" value="TyrRS_core"/>
    <property type="match status" value="1"/>
</dbReference>
<feature type="binding site" evidence="8">
    <location>
        <position position="232"/>
    </location>
    <ligand>
        <name>ATP</name>
        <dbReference type="ChEBI" id="CHEBI:30616"/>
    </ligand>
</feature>
<dbReference type="EMBL" id="CP060724">
    <property type="protein sequence ID" value="QNN74820.1"/>
    <property type="molecule type" value="Genomic_DNA"/>
</dbReference>
<dbReference type="RefSeq" id="WP_187528655.1">
    <property type="nucleotide sequence ID" value="NZ_CP060724.1"/>
</dbReference>
<feature type="binding site" evidence="8">
    <location>
        <position position="36"/>
    </location>
    <ligand>
        <name>L-tyrosine</name>
        <dbReference type="ChEBI" id="CHEBI:58315"/>
    </ligand>
</feature>
<evidence type="ECO:0000256" key="2">
    <source>
        <dbReference type="ARBA" id="ARBA00022741"/>
    </source>
</evidence>
<dbReference type="InterPro" id="IPR054608">
    <property type="entry name" value="SYY-like_C"/>
</dbReference>
<evidence type="ECO:0000256" key="9">
    <source>
        <dbReference type="PROSITE-ProRule" id="PRU00182"/>
    </source>
</evidence>
<dbReference type="PRINTS" id="PR01040">
    <property type="entry name" value="TRNASYNTHTYR"/>
</dbReference>
<dbReference type="InterPro" id="IPR024107">
    <property type="entry name" value="Tyr-tRNA-ligase_bac_1"/>
</dbReference>
<comment type="catalytic activity">
    <reaction evidence="7 8">
        <text>tRNA(Tyr) + L-tyrosine + ATP = L-tyrosyl-tRNA(Tyr) + AMP + diphosphate + H(+)</text>
        <dbReference type="Rhea" id="RHEA:10220"/>
        <dbReference type="Rhea" id="RHEA-COMP:9706"/>
        <dbReference type="Rhea" id="RHEA-COMP:9707"/>
        <dbReference type="ChEBI" id="CHEBI:15378"/>
        <dbReference type="ChEBI" id="CHEBI:30616"/>
        <dbReference type="ChEBI" id="CHEBI:33019"/>
        <dbReference type="ChEBI" id="CHEBI:58315"/>
        <dbReference type="ChEBI" id="CHEBI:78442"/>
        <dbReference type="ChEBI" id="CHEBI:78536"/>
        <dbReference type="ChEBI" id="CHEBI:456215"/>
        <dbReference type="EC" id="6.1.1.1"/>
    </reaction>
</comment>
<feature type="binding site" evidence="8">
    <location>
        <position position="171"/>
    </location>
    <ligand>
        <name>L-tyrosine</name>
        <dbReference type="ChEBI" id="CHEBI:58315"/>
    </ligand>
</feature>
<dbReference type="GO" id="GO:0005829">
    <property type="term" value="C:cytosol"/>
    <property type="evidence" value="ECO:0007669"/>
    <property type="project" value="TreeGrafter"/>
</dbReference>
<dbReference type="GO" id="GO:0003723">
    <property type="term" value="F:RNA binding"/>
    <property type="evidence" value="ECO:0007669"/>
    <property type="project" value="UniProtKB-KW"/>
</dbReference>
<dbReference type="Gene3D" id="1.10.240.10">
    <property type="entry name" value="Tyrosyl-Transfer RNA Synthetase"/>
    <property type="match status" value="1"/>
</dbReference>
<dbReference type="InterPro" id="IPR002307">
    <property type="entry name" value="Tyr-tRNA-ligase"/>
</dbReference>
<dbReference type="NCBIfam" id="TIGR00234">
    <property type="entry name" value="tyrS"/>
    <property type="match status" value="1"/>
</dbReference>
<evidence type="ECO:0000256" key="4">
    <source>
        <dbReference type="ARBA" id="ARBA00022884"/>
    </source>
</evidence>
<evidence type="ECO:0000256" key="3">
    <source>
        <dbReference type="ARBA" id="ARBA00022840"/>
    </source>
</evidence>
<keyword evidence="4 9" id="KW-0694">RNA-binding</keyword>
<proteinExistence type="inferred from homology"/>
<dbReference type="HAMAP" id="MF_02006">
    <property type="entry name" value="Tyr_tRNA_synth_type1"/>
    <property type="match status" value="1"/>
</dbReference>
<dbReference type="EC" id="6.1.1.1" evidence="8"/>
<dbReference type="PANTHER" id="PTHR11766">
    <property type="entry name" value="TYROSYL-TRNA SYNTHETASE"/>
    <property type="match status" value="1"/>
</dbReference>
<keyword evidence="3 8" id="KW-0067">ATP-binding</keyword>
<keyword evidence="5 8" id="KW-0648">Protein biosynthesis</keyword>
<dbReference type="GO" id="GO:0006437">
    <property type="term" value="P:tyrosyl-tRNA aminoacylation"/>
    <property type="evidence" value="ECO:0007669"/>
    <property type="project" value="UniProtKB-UniRule"/>
</dbReference>
<dbReference type="InterPro" id="IPR036986">
    <property type="entry name" value="S4_RNA-bd_sf"/>
</dbReference>
<comment type="similarity">
    <text evidence="8">Belongs to the class-I aminoacyl-tRNA synthetase family. TyrS type 1 subfamily.</text>
</comment>
<evidence type="ECO:0000256" key="5">
    <source>
        <dbReference type="ARBA" id="ARBA00022917"/>
    </source>
</evidence>
<evidence type="ECO:0000256" key="1">
    <source>
        <dbReference type="ARBA" id="ARBA00022598"/>
    </source>
</evidence>
<dbReference type="SMART" id="SM00363">
    <property type="entry name" value="S4"/>
    <property type="match status" value="1"/>
</dbReference>
<dbReference type="InterPro" id="IPR002305">
    <property type="entry name" value="aa-tRNA-synth_Ic"/>
</dbReference>
<dbReference type="PANTHER" id="PTHR11766:SF0">
    <property type="entry name" value="TYROSINE--TRNA LIGASE, MITOCHONDRIAL"/>
    <property type="match status" value="1"/>
</dbReference>
<feature type="short sequence motif" description="'KMSKS' region" evidence="8">
    <location>
        <begin position="229"/>
        <end position="233"/>
    </location>
</feature>
<keyword evidence="1 8" id="KW-0436">Ligase</keyword>
<dbReference type="GO" id="GO:0005524">
    <property type="term" value="F:ATP binding"/>
    <property type="evidence" value="ECO:0007669"/>
    <property type="project" value="UniProtKB-UniRule"/>
</dbReference>
<dbReference type="PROSITE" id="PS50889">
    <property type="entry name" value="S4"/>
    <property type="match status" value="1"/>
</dbReference>
<dbReference type="InterPro" id="IPR002942">
    <property type="entry name" value="S4_RNA-bd"/>
</dbReference>
<organism evidence="11 12">
    <name type="scientific">Weissella diestrammenae</name>
    <dbReference type="NCBI Taxonomy" id="1162633"/>
    <lineage>
        <taxon>Bacteria</taxon>
        <taxon>Bacillati</taxon>
        <taxon>Bacillota</taxon>
        <taxon>Bacilli</taxon>
        <taxon>Lactobacillales</taxon>
        <taxon>Lactobacillaceae</taxon>
        <taxon>Weissella</taxon>
    </lineage>
</organism>
<dbReference type="InterPro" id="IPR014729">
    <property type="entry name" value="Rossmann-like_a/b/a_fold"/>
</dbReference>
<keyword evidence="2 8" id="KW-0547">Nucleotide-binding</keyword>
<dbReference type="InterPro" id="IPR001412">
    <property type="entry name" value="aa-tRNA-synth_I_CS"/>
</dbReference>
<name>A0A7G9T3Z5_9LACO</name>
<dbReference type="Gene3D" id="3.40.50.620">
    <property type="entry name" value="HUPs"/>
    <property type="match status" value="1"/>
</dbReference>
<evidence type="ECO:0000256" key="7">
    <source>
        <dbReference type="ARBA" id="ARBA00048248"/>
    </source>
</evidence>
<dbReference type="PROSITE" id="PS00178">
    <property type="entry name" value="AA_TRNA_LIGASE_I"/>
    <property type="match status" value="1"/>
</dbReference>
<dbReference type="CDD" id="cd00165">
    <property type="entry name" value="S4"/>
    <property type="match status" value="1"/>
</dbReference>
<dbReference type="Proteomes" id="UP000515800">
    <property type="component" value="Chromosome"/>
</dbReference>
<keyword evidence="8" id="KW-0963">Cytoplasm</keyword>
<evidence type="ECO:0000256" key="6">
    <source>
        <dbReference type="ARBA" id="ARBA00023146"/>
    </source>
</evidence>
<reference evidence="11 12" key="1">
    <citation type="submission" date="2020-08" db="EMBL/GenBank/DDBJ databases">
        <title>Genome sequence of Weissella diestrammenae KACC 16890T.</title>
        <authorList>
            <person name="Hyun D.-W."/>
            <person name="Bae J.-W."/>
        </authorList>
    </citation>
    <scope>NUCLEOTIDE SEQUENCE [LARGE SCALE GENOMIC DNA]</scope>
    <source>
        <strain evidence="11 12">KACC 16890</strain>
    </source>
</reference>
<dbReference type="Pfam" id="PF00579">
    <property type="entry name" value="tRNA-synt_1b"/>
    <property type="match status" value="1"/>
</dbReference>
<comment type="function">
    <text evidence="8">Catalyzes the attachment of tyrosine to tRNA(Tyr) in a two-step reaction: tyrosine is first activated by ATP to form Tyr-AMP and then transferred to the acceptor end of tRNA(Tyr).</text>
</comment>
<accession>A0A7G9T3Z5</accession>
<feature type="domain" description="RNA-binding S4" evidence="10">
    <location>
        <begin position="353"/>
        <end position="419"/>
    </location>
</feature>
<evidence type="ECO:0000313" key="11">
    <source>
        <dbReference type="EMBL" id="QNN74820.1"/>
    </source>
</evidence>
<protein>
    <recommendedName>
        <fullName evidence="8">Tyrosine--tRNA ligase</fullName>
        <ecNumber evidence="8">6.1.1.1</ecNumber>
    </recommendedName>
    <alternativeName>
        <fullName evidence="8">Tyrosyl-tRNA synthetase</fullName>
        <shortName evidence="8">TyrRS</shortName>
    </alternativeName>
</protein>
<dbReference type="Gene3D" id="3.10.290.10">
    <property type="entry name" value="RNA-binding S4 domain"/>
    <property type="match status" value="1"/>
</dbReference>
<sequence>MTSDVLNELAWRGAINQQTDPEGLQSLIIKEQIGAYVGIDPTGDSMHIGHLIPFMILKRFQLAGVRPVILIGGATGSIGDPSGKKQERQLLNQADVEQNVAKITQQMEKLFGKDGFTVTNNNNWLGNLSLVSFLRDYGKFFPINVMLAKDVVASRLEAGISFTEFTYQILQAIDFHHLWKNEHVRLQIGGSDQWGNITGGIDLIHKLEGSEAPAFGLTVPLLLKADGTKFGKTEGGAVWLDPKKTTPFEFYQFWLNTADNDVEKMLKYFTFLTQTEIAELMQSVQNDAAARRAQTRLAEEVTRFVHGEQAVKTAQLVSSVLFGNGDVAQLSTDDVRALAGNVPTFTFDGQVIGLLDLIVKAGLESSKTAARKSVKDGAIRINGEQIKDVEAVIDPSQKFDGQYVIVKRGKKKWAVGVLNQDMIFFS</sequence>
<comment type="subunit">
    <text evidence="8">Homodimer.</text>
</comment>
<gene>
    <name evidence="8" type="primary">tyrS</name>
    <name evidence="11" type="ORF">H9L19_05275</name>
</gene>
<dbReference type="SUPFAM" id="SSF55174">
    <property type="entry name" value="Alpha-L RNA-binding motif"/>
    <property type="match status" value="1"/>
</dbReference>
<dbReference type="AlphaFoldDB" id="A0A7G9T3Z5"/>
<dbReference type="InterPro" id="IPR024088">
    <property type="entry name" value="Tyr-tRNA-ligase_bac-type"/>
</dbReference>
<dbReference type="KEGG" id="wdi:H9L19_05275"/>
<keyword evidence="12" id="KW-1185">Reference proteome</keyword>
<dbReference type="Pfam" id="PF22421">
    <property type="entry name" value="SYY_C-terminal"/>
    <property type="match status" value="1"/>
</dbReference>
<feature type="short sequence motif" description="'HIGH' region" evidence="8">
    <location>
        <begin position="41"/>
        <end position="50"/>
    </location>
</feature>
<feature type="binding site" evidence="8">
    <location>
        <position position="167"/>
    </location>
    <ligand>
        <name>L-tyrosine</name>
        <dbReference type="ChEBI" id="CHEBI:58315"/>
    </ligand>
</feature>
<comment type="subcellular location">
    <subcellularLocation>
        <location evidence="8">Cytoplasm</location>
    </subcellularLocation>
</comment>
<dbReference type="GO" id="GO:0004831">
    <property type="term" value="F:tyrosine-tRNA ligase activity"/>
    <property type="evidence" value="ECO:0007669"/>
    <property type="project" value="UniProtKB-UniRule"/>
</dbReference>
<dbReference type="SUPFAM" id="SSF52374">
    <property type="entry name" value="Nucleotidylyl transferase"/>
    <property type="match status" value="1"/>
</dbReference>
<dbReference type="FunFam" id="1.10.240.10:FF:000001">
    <property type="entry name" value="Tyrosine--tRNA ligase"/>
    <property type="match status" value="1"/>
</dbReference>
<evidence type="ECO:0000256" key="8">
    <source>
        <dbReference type="HAMAP-Rule" id="MF_02006"/>
    </source>
</evidence>